<keyword evidence="4" id="KW-1185">Reference proteome</keyword>
<comment type="caution">
    <text evidence="3">The sequence shown here is derived from an EMBL/GenBank/DDBJ whole genome shotgun (WGS) entry which is preliminary data.</text>
</comment>
<accession>A0A2M9BD36</accession>
<dbReference type="EMBL" id="PGEZ01000001">
    <property type="protein sequence ID" value="PJJ55824.1"/>
    <property type="molecule type" value="Genomic_DNA"/>
</dbReference>
<dbReference type="Proteomes" id="UP000230842">
    <property type="component" value="Unassembled WGS sequence"/>
</dbReference>
<dbReference type="PROSITE" id="PS51257">
    <property type="entry name" value="PROKAR_LIPOPROTEIN"/>
    <property type="match status" value="1"/>
</dbReference>
<dbReference type="AlphaFoldDB" id="A0A2M9BD36"/>
<dbReference type="OrthoDB" id="3831019at2"/>
<evidence type="ECO:0000313" key="3">
    <source>
        <dbReference type="EMBL" id="PJJ55824.1"/>
    </source>
</evidence>
<evidence type="ECO:0000256" key="1">
    <source>
        <dbReference type="SAM" id="MobiDB-lite"/>
    </source>
</evidence>
<evidence type="ECO:0000259" key="2">
    <source>
        <dbReference type="Pfam" id="PF14230"/>
    </source>
</evidence>
<proteinExistence type="predicted"/>
<evidence type="ECO:0000313" key="4">
    <source>
        <dbReference type="Proteomes" id="UP000230842"/>
    </source>
</evidence>
<dbReference type="Pfam" id="PF14230">
    <property type="entry name" value="DUF4333"/>
    <property type="match status" value="1"/>
</dbReference>
<reference evidence="3 4" key="1">
    <citation type="submission" date="2017-11" db="EMBL/GenBank/DDBJ databases">
        <title>Genomic Encyclopedia of Archaeal and Bacterial Type Strains, Phase II (KMG-II): From Individual Species to Whole Genera.</title>
        <authorList>
            <person name="Goeker M."/>
        </authorList>
    </citation>
    <scope>NUCLEOTIDE SEQUENCE [LARGE SCALE GENOMIC DNA]</scope>
    <source>
        <strain evidence="3 4">DSM 27763</strain>
    </source>
</reference>
<dbReference type="RefSeq" id="WP_157805013.1">
    <property type="nucleotide sequence ID" value="NZ_PGEZ01000001.1"/>
</dbReference>
<gene>
    <name evidence="3" type="ORF">CLV56_0023</name>
</gene>
<feature type="domain" description="DUF4333" evidence="2">
    <location>
        <begin position="18"/>
        <end position="86"/>
    </location>
</feature>
<organism evidence="3 4">
    <name type="scientific">Mumia flava</name>
    <dbReference type="NCBI Taxonomy" id="1348852"/>
    <lineage>
        <taxon>Bacteria</taxon>
        <taxon>Bacillati</taxon>
        <taxon>Actinomycetota</taxon>
        <taxon>Actinomycetes</taxon>
        <taxon>Propionibacteriales</taxon>
        <taxon>Nocardioidaceae</taxon>
        <taxon>Mumia</taxon>
    </lineage>
</organism>
<sequence>MRTPVCAAALTAAGVVLLSGCATEVIDNTRLEERIGTEYEKRDPGSTVESVRCPDDIPREPGTTATCRLTLASGVTGTIEVEVRDDRKVAWHVATPAPG</sequence>
<dbReference type="InterPro" id="IPR025637">
    <property type="entry name" value="DUF4333"/>
</dbReference>
<protein>
    <submittedName>
        <fullName evidence="3">Uncharacterized protein DUF4333</fullName>
    </submittedName>
</protein>
<feature type="region of interest" description="Disordered" evidence="1">
    <location>
        <begin position="39"/>
        <end position="59"/>
    </location>
</feature>
<name>A0A2M9BD36_9ACTN</name>